<accession>A0A453M7S2</accession>
<reference evidence="1" key="3">
    <citation type="journal article" date="2017" name="Nature">
        <title>Genome sequence of the progenitor of the wheat D genome Aegilops tauschii.</title>
        <authorList>
            <person name="Luo M.C."/>
            <person name="Gu Y.Q."/>
            <person name="Puiu D."/>
            <person name="Wang H."/>
            <person name="Twardziok S.O."/>
            <person name="Deal K.R."/>
            <person name="Huo N."/>
            <person name="Zhu T."/>
            <person name="Wang L."/>
            <person name="Wang Y."/>
            <person name="McGuire P.E."/>
            <person name="Liu S."/>
            <person name="Long H."/>
            <person name="Ramasamy R.K."/>
            <person name="Rodriguez J.C."/>
            <person name="Van S.L."/>
            <person name="Yuan L."/>
            <person name="Wang Z."/>
            <person name="Xia Z."/>
            <person name="Xiao L."/>
            <person name="Anderson O.D."/>
            <person name="Ouyang S."/>
            <person name="Liang Y."/>
            <person name="Zimin A.V."/>
            <person name="Pertea G."/>
            <person name="Qi P."/>
            <person name="Bennetzen J.L."/>
            <person name="Dai X."/>
            <person name="Dawson M.W."/>
            <person name="Muller H.G."/>
            <person name="Kugler K."/>
            <person name="Rivarola-Duarte L."/>
            <person name="Spannagl M."/>
            <person name="Mayer K.F.X."/>
            <person name="Lu F.H."/>
            <person name="Bevan M.W."/>
            <person name="Leroy P."/>
            <person name="Li P."/>
            <person name="You F.M."/>
            <person name="Sun Q."/>
            <person name="Liu Z."/>
            <person name="Lyons E."/>
            <person name="Wicker T."/>
            <person name="Salzberg S.L."/>
            <person name="Devos K.M."/>
            <person name="Dvorak J."/>
        </authorList>
    </citation>
    <scope>NUCLEOTIDE SEQUENCE [LARGE SCALE GENOMIC DNA]</scope>
    <source>
        <strain evidence="1">cv. AL8/78</strain>
    </source>
</reference>
<keyword evidence="2" id="KW-1185">Reference proteome</keyword>
<protein>
    <submittedName>
        <fullName evidence="1">Uncharacterized protein</fullName>
    </submittedName>
</protein>
<reference evidence="1" key="5">
    <citation type="journal article" date="2021" name="G3 (Bethesda)">
        <title>Aegilops tauschii genome assembly Aet v5.0 features greater sequence contiguity and improved annotation.</title>
        <authorList>
            <person name="Wang L."/>
            <person name="Zhu T."/>
            <person name="Rodriguez J.C."/>
            <person name="Deal K.R."/>
            <person name="Dubcovsky J."/>
            <person name="McGuire P.E."/>
            <person name="Lux T."/>
            <person name="Spannagl M."/>
            <person name="Mayer K.F.X."/>
            <person name="Baldrich P."/>
            <person name="Meyers B.C."/>
            <person name="Huo N."/>
            <person name="Gu Y.Q."/>
            <person name="Zhou H."/>
            <person name="Devos K.M."/>
            <person name="Bennetzen J.L."/>
            <person name="Unver T."/>
            <person name="Budak H."/>
            <person name="Gulick P.J."/>
            <person name="Galiba G."/>
            <person name="Kalapos B."/>
            <person name="Nelson D.R."/>
            <person name="Li P."/>
            <person name="You F.M."/>
            <person name="Luo M.C."/>
            <person name="Dvorak J."/>
        </authorList>
    </citation>
    <scope>NUCLEOTIDE SEQUENCE [LARGE SCALE GENOMIC DNA]</scope>
    <source>
        <strain evidence="1">cv. AL8/78</strain>
    </source>
</reference>
<dbReference type="Gramene" id="AET5Gv21082700.1">
    <property type="protein sequence ID" value="AET5Gv21082700.1"/>
    <property type="gene ID" value="AET5Gv21082700"/>
</dbReference>
<evidence type="ECO:0000313" key="2">
    <source>
        <dbReference type="Proteomes" id="UP000015105"/>
    </source>
</evidence>
<proteinExistence type="predicted"/>
<reference evidence="1" key="4">
    <citation type="submission" date="2019-03" db="UniProtKB">
        <authorList>
            <consortium name="EnsemblPlants"/>
        </authorList>
    </citation>
    <scope>IDENTIFICATION</scope>
</reference>
<name>A0A453M7S2_AEGTS</name>
<dbReference type="AlphaFoldDB" id="A0A453M7S2"/>
<dbReference type="Proteomes" id="UP000015105">
    <property type="component" value="Chromosome 5D"/>
</dbReference>
<dbReference type="EnsemblPlants" id="AET5Gv21082700.1">
    <property type="protein sequence ID" value="AET5Gv21082700.1"/>
    <property type="gene ID" value="AET5Gv21082700"/>
</dbReference>
<organism evidence="1 2">
    <name type="scientific">Aegilops tauschii subsp. strangulata</name>
    <name type="common">Goatgrass</name>
    <dbReference type="NCBI Taxonomy" id="200361"/>
    <lineage>
        <taxon>Eukaryota</taxon>
        <taxon>Viridiplantae</taxon>
        <taxon>Streptophyta</taxon>
        <taxon>Embryophyta</taxon>
        <taxon>Tracheophyta</taxon>
        <taxon>Spermatophyta</taxon>
        <taxon>Magnoliopsida</taxon>
        <taxon>Liliopsida</taxon>
        <taxon>Poales</taxon>
        <taxon>Poaceae</taxon>
        <taxon>BOP clade</taxon>
        <taxon>Pooideae</taxon>
        <taxon>Triticodae</taxon>
        <taxon>Triticeae</taxon>
        <taxon>Triticinae</taxon>
        <taxon>Aegilops</taxon>
    </lineage>
</organism>
<sequence>VDGRSRRPVAWVNGSHCTWWVRWPTISPSGRVDVIICGRGGTRSRGPCQF</sequence>
<reference evidence="2" key="1">
    <citation type="journal article" date="2014" name="Science">
        <title>Ancient hybridizations among the ancestral genomes of bread wheat.</title>
        <authorList>
            <consortium name="International Wheat Genome Sequencing Consortium,"/>
            <person name="Marcussen T."/>
            <person name="Sandve S.R."/>
            <person name="Heier L."/>
            <person name="Spannagl M."/>
            <person name="Pfeifer M."/>
            <person name="Jakobsen K.S."/>
            <person name="Wulff B.B."/>
            <person name="Steuernagel B."/>
            <person name="Mayer K.F."/>
            <person name="Olsen O.A."/>
        </authorList>
    </citation>
    <scope>NUCLEOTIDE SEQUENCE [LARGE SCALE GENOMIC DNA]</scope>
    <source>
        <strain evidence="2">cv. AL8/78</strain>
    </source>
</reference>
<reference evidence="2" key="2">
    <citation type="journal article" date="2017" name="Nat. Plants">
        <title>The Aegilops tauschii genome reveals multiple impacts of transposons.</title>
        <authorList>
            <person name="Zhao G."/>
            <person name="Zou C."/>
            <person name="Li K."/>
            <person name="Wang K."/>
            <person name="Li T."/>
            <person name="Gao L."/>
            <person name="Zhang X."/>
            <person name="Wang H."/>
            <person name="Yang Z."/>
            <person name="Liu X."/>
            <person name="Jiang W."/>
            <person name="Mao L."/>
            <person name="Kong X."/>
            <person name="Jiao Y."/>
            <person name="Jia J."/>
        </authorList>
    </citation>
    <scope>NUCLEOTIDE SEQUENCE [LARGE SCALE GENOMIC DNA]</scope>
    <source>
        <strain evidence="2">cv. AL8/78</strain>
    </source>
</reference>
<evidence type="ECO:0000313" key="1">
    <source>
        <dbReference type="EnsemblPlants" id="AET5Gv21082700.1"/>
    </source>
</evidence>